<organism evidence="1 2">
    <name type="scientific">Bauhinia variegata</name>
    <name type="common">Purple orchid tree</name>
    <name type="synonym">Phanera variegata</name>
    <dbReference type="NCBI Taxonomy" id="167791"/>
    <lineage>
        <taxon>Eukaryota</taxon>
        <taxon>Viridiplantae</taxon>
        <taxon>Streptophyta</taxon>
        <taxon>Embryophyta</taxon>
        <taxon>Tracheophyta</taxon>
        <taxon>Spermatophyta</taxon>
        <taxon>Magnoliopsida</taxon>
        <taxon>eudicotyledons</taxon>
        <taxon>Gunneridae</taxon>
        <taxon>Pentapetalae</taxon>
        <taxon>rosids</taxon>
        <taxon>fabids</taxon>
        <taxon>Fabales</taxon>
        <taxon>Fabaceae</taxon>
        <taxon>Cercidoideae</taxon>
        <taxon>Cercideae</taxon>
        <taxon>Bauhiniinae</taxon>
        <taxon>Bauhinia</taxon>
    </lineage>
</organism>
<evidence type="ECO:0000313" key="1">
    <source>
        <dbReference type="EMBL" id="KAI4307630.1"/>
    </source>
</evidence>
<dbReference type="EMBL" id="CM039437">
    <property type="protein sequence ID" value="KAI4307630.1"/>
    <property type="molecule type" value="Genomic_DNA"/>
</dbReference>
<name>A0ACB9LCT9_BAUVA</name>
<sequence>MASPTQTWCPHKLTIMLLFFILSFSFPIQASTSEKVDQPVATPPTGAEEVKCGSCPCANPCVQQLPPPPPPPPPSPSLQNCNPPPPPPSPPPPRPPPPPRFTYVTGAPGNVYTWEYYYSAAQNRAVGLLLLAAMALLSINMVFGLSREAKLVFFE</sequence>
<gene>
    <name evidence="1" type="ORF">L6164_030798</name>
</gene>
<proteinExistence type="predicted"/>
<reference evidence="1 2" key="1">
    <citation type="journal article" date="2022" name="DNA Res.">
        <title>Chromosomal-level genome assembly of the orchid tree Bauhinia variegata (Leguminosae; Cercidoideae) supports the allotetraploid origin hypothesis of Bauhinia.</title>
        <authorList>
            <person name="Zhong Y."/>
            <person name="Chen Y."/>
            <person name="Zheng D."/>
            <person name="Pang J."/>
            <person name="Liu Y."/>
            <person name="Luo S."/>
            <person name="Meng S."/>
            <person name="Qian L."/>
            <person name="Wei D."/>
            <person name="Dai S."/>
            <person name="Zhou R."/>
        </authorList>
    </citation>
    <scope>NUCLEOTIDE SEQUENCE [LARGE SCALE GENOMIC DNA]</scope>
    <source>
        <strain evidence="1">BV-YZ2020</strain>
    </source>
</reference>
<comment type="caution">
    <text evidence="1">The sequence shown here is derived from an EMBL/GenBank/DDBJ whole genome shotgun (WGS) entry which is preliminary data.</text>
</comment>
<keyword evidence="2" id="KW-1185">Reference proteome</keyword>
<accession>A0ACB9LCT9</accession>
<protein>
    <submittedName>
        <fullName evidence="1">Uncharacterized protein</fullName>
    </submittedName>
</protein>
<dbReference type="Proteomes" id="UP000828941">
    <property type="component" value="Chromosome 12"/>
</dbReference>
<evidence type="ECO:0000313" key="2">
    <source>
        <dbReference type="Proteomes" id="UP000828941"/>
    </source>
</evidence>